<reference evidence="5" key="1">
    <citation type="journal article" date="2017" name="bioRxiv">
        <title>Comparative analysis of the genomes of Stylophora pistillata and Acropora digitifera provides evidence for extensive differences between species of corals.</title>
        <authorList>
            <person name="Voolstra C.R."/>
            <person name="Li Y."/>
            <person name="Liew Y.J."/>
            <person name="Baumgarten S."/>
            <person name="Zoccola D."/>
            <person name="Flot J.-F."/>
            <person name="Tambutte S."/>
            <person name="Allemand D."/>
            <person name="Aranda M."/>
        </authorList>
    </citation>
    <scope>NUCLEOTIDE SEQUENCE [LARGE SCALE GENOMIC DNA]</scope>
</reference>
<feature type="compositionally biased region" description="Basic and acidic residues" evidence="1">
    <location>
        <begin position="447"/>
        <end position="462"/>
    </location>
</feature>
<evidence type="ECO:0000259" key="3">
    <source>
        <dbReference type="Pfam" id="PF22913"/>
    </source>
</evidence>
<sequence>MAAGATNDHILYDVFIRAEWSLGAENLNKTGFDIGQLRGSLPKKFLTVAQNSFWWLVRGIQYTVSGSNQILGLPTQLYKIISSSLNWQFALSSDGKLLAVLQESCIEIRSFIDDFESVIAKCTVEEDDCPQWRKLAWSEDCSMLACSYSSGDIVVFALAGELLFTIPKTLRTIPSDLSDSITGLVFIEHKHSSQCATNGFQKNYSFSFANILPHGVCSVVYHPKHSLLIIGSLTSQGQRASADELCPASLYGLTTWRILSGFPHFNLIEDEGTALMKFGSGILNKLRSLPLLNPGNDRQDGVVYMSLSPDGTKLAALHLSGTLSLWQVPSLRCQRMWTKDEQPSVKNHEEHPVFPVSKPLDSNKDSSFFGLIDVNWWTEEALILSHSIGALTVSSVEKSLYNLLGSHPEMCEPWSRITAAHDKGFLILECENKIKSLQSKILLNNDGDDHGDQFEGRDSKSESDEDDEEETTFMSRKEDGKSESDEDDDEETTFMSRTKHFTNQVLFFLTESERFQQPVKIRRVLQRTYRLVCLRSTTPEELYARKIELEEYGEALVLAQTYGLDSDLVYQKQWRKSPVSVASIHDYLSKVKNRLWVLNECVVRVPETYEAAKQLLLYGLHGTDVKVVKALGGEMGPLPFIIKTKKDEEGEDNNEKKEKKLKEVEEFLEFESFNLEQRGICMYRLKLLQYLDRLSTYEVILGGVHMAHEEYCHTFFERFRELNILQAAVEYAREGNWEALDVIFTYHGKETIPHRLAILSNFDETIPPFEYSTLLPEAGFPAEDPEILEWDEKSWRDVDWVENVKCKKIFGWDHSDNSTEFIYLENPDLQLYRCKLTSDVVTQWYRNRACEIEHRSQQVENSLQLIKLGMERRIKGLEDLQDDLVTLEVLIYESCADVYLNLESFQSMNELEKLRMLLKKSTEESFIVDFKSWVLPFLQRLRRRKKKSQVNLIHHYLTDIAKTDLTYVLKIFQNSTPEIKEPIIADVAEQMKLALVCIYITKRFDQLSLAFSILECLPSSSEDVLSDQIRELNKKVDQLEVHLCATETLAKHGLEKPVSFVLDTHNNSEETTSLMVNITEAAAKQSPPLKEAQWIGLLGDMLTLQKEVYTCIEPSVCYEIYTETLLHSGRQECIQLAGQMICKTAMEDDYPEPTNPVTGPRIKCSRGIELVLEASKEYFNSSADLTDKAMDLARDCLNLIEDRSAALQEEFDLIAALALLDDFGITILPLQVRLCEDKLTLIRQVLQSSTLAYKKKQKILHLASLLQISGSDEKLRYGRVLMLTAESAIQALHYSFACAICQNLMTTDYSSVWTICRILGECEEFKDLKARQSLLAFALTHCLPDELESLLKSRSLLETQILYQDLNQHMQVTDQGMESSSDQSLLTQSKSLLSAVGHNKFWKSTMKWIRPLQDDQMTLSNSELIKPTSQAINTHRFHPFYQSLVERNLTRMKEDKLPYEEHIAKQMANKPLLFSRCLLRTQKLSESRCEGEIVEPTDEVLIQLAESILEEDTTLGIGYLLALHEASEVNEFFSSFGNSYLCLHMAAYCFAVSTYSILQPSLSTHQADVYHHLPSDITDHVMSHITAGLHNNWPKKSQDFANFLVQYHNHMADFTQGQLLQSLGKGVDIGRFAQDPEYKRETILGLAMALEEEVFSTAMSLAERYDVSKWEMFMTHLESLFLDSNLSTKEIQERVNKLEIMNTLLQDPSKVLERMQENVYVTIDGTKQARLIYYYMLLEHCEEKDNTLKDKIDAQTHLRILKKIKSAAPGLDYKKLTTVDSPLQVLKPVLTEANFNLLAKLATKIPTKDGSSLESSSVYRVYVEKLFWEGEQKAKESEADQPVDWSQRYDICHKQLPRLSAQGIQQFVDSITFSELAVDTIPVENRVEIVNRALRFVRQQDAALKKKGISDTQDESGLGQNVSFGQVINHLEQSCRHLESLADPLIYELTEHDEEMGTSYARLFALSRSEPLEICELVSLMLIGGASLDMINELLLLASRQKPQTGRVGKAVQQTLKVVLESFSETTKSSHPWLGNKRPIDVLRTILQTVSMHVEKGGTMTNQEDVLECLRPFCADVAVPAAIKTEVLQLMEESFDLSGEDTFLLIFYQTDAIVSSTWNRKLILEDIDSDTKRHRLFEILLSESLSLSQLLCLGTLLQIWPVLAATELNEEPSANPWVQLMDKIIRCHGDGESVIDMLKQLCRTTSLTIECCSHVYNLMLLKCKTLYALKFALVSKMEAMHHLALENMKSLKANSNSYDDELLELIISLGLTADVAKTPFLTSLISYVTSHPDGPVDTEAVEETTELSHAGARVKLVASQLQAAGHWGEAGTLMLNYHGTHPALRTFDGALGALSRWLRR</sequence>
<dbReference type="InterPro" id="IPR015943">
    <property type="entry name" value="WD40/YVTN_repeat-like_dom_sf"/>
</dbReference>
<evidence type="ECO:0000259" key="2">
    <source>
        <dbReference type="Pfam" id="PF15492"/>
    </source>
</evidence>
<organism evidence="4 5">
    <name type="scientific">Stylophora pistillata</name>
    <name type="common">Smooth cauliflower coral</name>
    <dbReference type="NCBI Taxonomy" id="50429"/>
    <lineage>
        <taxon>Eukaryota</taxon>
        <taxon>Metazoa</taxon>
        <taxon>Cnidaria</taxon>
        <taxon>Anthozoa</taxon>
        <taxon>Hexacorallia</taxon>
        <taxon>Scleractinia</taxon>
        <taxon>Astrocoeniina</taxon>
        <taxon>Pocilloporidae</taxon>
        <taxon>Stylophora</taxon>
    </lineage>
</organism>
<dbReference type="PANTHER" id="PTHR15922">
    <property type="entry name" value="NEUROBLASTOMA-AMPLIFIED SEQUENCE"/>
    <property type="match status" value="1"/>
</dbReference>
<evidence type="ECO:0000313" key="4">
    <source>
        <dbReference type="EMBL" id="PFX14956.1"/>
    </source>
</evidence>
<dbReference type="SUPFAM" id="SSF50978">
    <property type="entry name" value="WD40 repeat-like"/>
    <property type="match status" value="1"/>
</dbReference>
<dbReference type="Proteomes" id="UP000225706">
    <property type="component" value="Unassembled WGS sequence"/>
</dbReference>
<dbReference type="Gene3D" id="2.130.10.10">
    <property type="entry name" value="YVTN repeat-like/Quinoprotein amine dehydrogenase"/>
    <property type="match status" value="1"/>
</dbReference>
<dbReference type="InterPro" id="IPR054751">
    <property type="entry name" value="NBAS_C"/>
</dbReference>
<comment type="caution">
    <text evidence="4">The sequence shown here is derived from an EMBL/GenBank/DDBJ whole genome shotgun (WGS) entry which is preliminary data.</text>
</comment>
<dbReference type="GO" id="GO:0000149">
    <property type="term" value="F:SNARE binding"/>
    <property type="evidence" value="ECO:0007669"/>
    <property type="project" value="TreeGrafter"/>
</dbReference>
<name>A0A2B4RCR7_STYPI</name>
<feature type="region of interest" description="Disordered" evidence="1">
    <location>
        <begin position="445"/>
        <end position="495"/>
    </location>
</feature>
<accession>A0A2B4RCR7</accession>
<feature type="domain" description="Neuroblastoma-amplified sequence N-terminal" evidence="2">
    <location>
        <begin position="87"/>
        <end position="346"/>
    </location>
</feature>
<dbReference type="STRING" id="50429.A0A2B4RCR7"/>
<dbReference type="InterPro" id="IPR029145">
    <property type="entry name" value="NBAS_N"/>
</dbReference>
<keyword evidence="5" id="KW-1185">Reference proteome</keyword>
<feature type="domain" description="NBAS subunit of NRZ tethering complex C-terminal" evidence="3">
    <location>
        <begin position="1969"/>
        <end position="2098"/>
    </location>
</feature>
<proteinExistence type="predicted"/>
<evidence type="ECO:0000256" key="1">
    <source>
        <dbReference type="SAM" id="MobiDB-lite"/>
    </source>
</evidence>
<protein>
    <submittedName>
        <fullName evidence="4">Neuroblastoma-amplified sequence</fullName>
    </submittedName>
</protein>
<dbReference type="GO" id="GO:0006890">
    <property type="term" value="P:retrograde vesicle-mediated transport, Golgi to endoplasmic reticulum"/>
    <property type="evidence" value="ECO:0007669"/>
    <property type="project" value="TreeGrafter"/>
</dbReference>
<dbReference type="Pfam" id="PF22913">
    <property type="entry name" value="NBAS_11th"/>
    <property type="match status" value="1"/>
</dbReference>
<dbReference type="Pfam" id="PF15492">
    <property type="entry name" value="Nbas_N"/>
    <property type="match status" value="1"/>
</dbReference>
<dbReference type="OrthoDB" id="27490at2759"/>
<dbReference type="EMBL" id="LSMT01000706">
    <property type="protein sequence ID" value="PFX14956.1"/>
    <property type="molecule type" value="Genomic_DNA"/>
</dbReference>
<evidence type="ECO:0000313" key="5">
    <source>
        <dbReference type="Proteomes" id="UP000225706"/>
    </source>
</evidence>
<gene>
    <name evidence="4" type="primary">NBAS</name>
    <name evidence="4" type="ORF">AWC38_SpisGene20855</name>
</gene>
<dbReference type="PANTHER" id="PTHR15922:SF2">
    <property type="entry name" value="NBAS SUBUNIT OF NRZ TETHERING COMPLEX"/>
    <property type="match status" value="1"/>
</dbReference>
<dbReference type="InterPro" id="IPR036322">
    <property type="entry name" value="WD40_repeat_dom_sf"/>
</dbReference>
<dbReference type="GO" id="GO:0070939">
    <property type="term" value="C:Dsl1/NZR complex"/>
    <property type="evidence" value="ECO:0007669"/>
    <property type="project" value="TreeGrafter"/>
</dbReference>